<dbReference type="PANTHER" id="PTHR44858">
    <property type="entry name" value="TETRATRICOPEPTIDE REPEAT PROTEIN 6"/>
    <property type="match status" value="1"/>
</dbReference>
<dbReference type="Pfam" id="PF14559">
    <property type="entry name" value="TPR_19"/>
    <property type="match status" value="1"/>
</dbReference>
<dbReference type="Proteomes" id="UP000027746">
    <property type="component" value="Unassembled WGS sequence"/>
</dbReference>
<dbReference type="SUPFAM" id="SSF48452">
    <property type="entry name" value="TPR-like"/>
    <property type="match status" value="1"/>
</dbReference>
<dbReference type="PROSITE" id="PS50005">
    <property type="entry name" value="TPR"/>
    <property type="match status" value="1"/>
</dbReference>
<evidence type="ECO:0000313" key="5">
    <source>
        <dbReference type="EMBL" id="KEJ98185.1"/>
    </source>
</evidence>
<keyword evidence="4" id="KW-0732">Signal</keyword>
<evidence type="ECO:0000256" key="2">
    <source>
        <dbReference type="ARBA" id="ARBA00022803"/>
    </source>
</evidence>
<keyword evidence="2 3" id="KW-0802">TPR repeat</keyword>
<protein>
    <submittedName>
        <fullName evidence="5">Uncharacterized protein</fullName>
    </submittedName>
</protein>
<dbReference type="Gene3D" id="1.25.40.10">
    <property type="entry name" value="Tetratricopeptide repeat domain"/>
    <property type="match status" value="1"/>
</dbReference>
<dbReference type="InterPro" id="IPR019734">
    <property type="entry name" value="TPR_rpt"/>
</dbReference>
<feature type="repeat" description="TPR" evidence="3">
    <location>
        <begin position="103"/>
        <end position="136"/>
    </location>
</feature>
<evidence type="ECO:0000256" key="1">
    <source>
        <dbReference type="ARBA" id="ARBA00022737"/>
    </source>
</evidence>
<sequence>MIMKCLVGAVFVVCLGLPVWAADCPAPADHSDELAALFEQARAAPTEMAARAATDGLWKVYLRAPDAEAQAVLDRGMARRDSYDYLGAKTDFDRLIAYCPDYAEGWNQRAFVYYLQGDFVRALADLDEALARTPDHVPAQSGRALTLMQLGQREDARTQLLEALANNPWLSERALIAPGAPLGPQRPADPGKDI</sequence>
<feature type="signal peptide" evidence="4">
    <location>
        <begin position="1"/>
        <end position="21"/>
    </location>
</feature>
<proteinExistence type="predicted"/>
<dbReference type="EMBL" id="JAMD01000001">
    <property type="protein sequence ID" value="KEJ98185.1"/>
    <property type="molecule type" value="Genomic_DNA"/>
</dbReference>
<dbReference type="AlphaFoldDB" id="A0A073J8P4"/>
<gene>
    <name evidence="5" type="ORF">SUH3_04100</name>
</gene>
<comment type="caution">
    <text evidence="5">The sequence shown here is derived from an EMBL/GenBank/DDBJ whole genome shotgun (WGS) entry which is preliminary data.</text>
</comment>
<keyword evidence="6" id="KW-1185">Reference proteome</keyword>
<feature type="chain" id="PRO_5001692192" evidence="4">
    <location>
        <begin position="22"/>
        <end position="194"/>
    </location>
</feature>
<organism evidence="5 6">
    <name type="scientific">Pseudosulfitobacter pseudonitzschiae</name>
    <dbReference type="NCBI Taxonomy" id="1402135"/>
    <lineage>
        <taxon>Bacteria</taxon>
        <taxon>Pseudomonadati</taxon>
        <taxon>Pseudomonadota</taxon>
        <taxon>Alphaproteobacteria</taxon>
        <taxon>Rhodobacterales</taxon>
        <taxon>Roseobacteraceae</taxon>
        <taxon>Pseudosulfitobacter</taxon>
    </lineage>
</organism>
<dbReference type="InterPro" id="IPR050498">
    <property type="entry name" value="Ycf3"/>
</dbReference>
<evidence type="ECO:0000256" key="4">
    <source>
        <dbReference type="SAM" id="SignalP"/>
    </source>
</evidence>
<evidence type="ECO:0000256" key="3">
    <source>
        <dbReference type="PROSITE-ProRule" id="PRU00339"/>
    </source>
</evidence>
<reference evidence="5 6" key="1">
    <citation type="submission" date="2014-01" db="EMBL/GenBank/DDBJ databases">
        <title>Sulfitobacter sp. H3 (MCCC 1A00686) Genome Sequencing.</title>
        <authorList>
            <person name="Lai Q."/>
            <person name="Hong Z."/>
        </authorList>
    </citation>
    <scope>NUCLEOTIDE SEQUENCE [LARGE SCALE GENOMIC DNA]</scope>
    <source>
        <strain evidence="5 6">H3</strain>
    </source>
</reference>
<dbReference type="SMART" id="SM00028">
    <property type="entry name" value="TPR"/>
    <property type="match status" value="3"/>
</dbReference>
<evidence type="ECO:0000313" key="6">
    <source>
        <dbReference type="Proteomes" id="UP000027746"/>
    </source>
</evidence>
<dbReference type="InterPro" id="IPR011990">
    <property type="entry name" value="TPR-like_helical_dom_sf"/>
</dbReference>
<keyword evidence="1" id="KW-0677">Repeat</keyword>
<name>A0A073J8P4_9RHOB</name>
<dbReference type="PANTHER" id="PTHR44858:SF1">
    <property type="entry name" value="UDP-N-ACETYLGLUCOSAMINE--PEPTIDE N-ACETYLGLUCOSAMINYLTRANSFERASE SPINDLY-RELATED"/>
    <property type="match status" value="1"/>
</dbReference>
<accession>A0A073J8P4</accession>